<gene>
    <name evidence="7" type="ORF">Cfor_06734</name>
</gene>
<dbReference type="SUPFAM" id="SSF50494">
    <property type="entry name" value="Trypsin-like serine proteases"/>
    <property type="match status" value="1"/>
</dbReference>
<evidence type="ECO:0000313" key="8">
    <source>
        <dbReference type="Proteomes" id="UP000502823"/>
    </source>
</evidence>
<dbReference type="Pfam" id="PF00089">
    <property type="entry name" value="Trypsin"/>
    <property type="match status" value="1"/>
</dbReference>
<dbReference type="PROSITE" id="PS00135">
    <property type="entry name" value="TRYPSIN_SER"/>
    <property type="match status" value="1"/>
</dbReference>
<sequence length="144" mass="15550">VSPAFPTDNPAVKPIRLRQDVATGGIKCTVSGWGLLDEKENTTPQILQFAIARLISYEECRSKYSNIPTASIKPGMICANNHRRGQAACYGDSGGPLQCGGLLTGVMSGGGQKCASTEHPDVYTDVAYYKKWINRQISKGKDEL</sequence>
<feature type="non-terminal residue" evidence="7">
    <location>
        <position position="1"/>
    </location>
</feature>
<keyword evidence="5" id="KW-1015">Disulfide bond</keyword>
<dbReference type="GO" id="GO:0005576">
    <property type="term" value="C:extracellular region"/>
    <property type="evidence" value="ECO:0007669"/>
    <property type="project" value="UniProtKB-SubCell"/>
</dbReference>
<evidence type="ECO:0000313" key="7">
    <source>
        <dbReference type="EMBL" id="GFG30450.1"/>
    </source>
</evidence>
<dbReference type="EMBL" id="BLKM01007362">
    <property type="protein sequence ID" value="GFG30450.1"/>
    <property type="molecule type" value="Genomic_DNA"/>
</dbReference>
<keyword evidence="3" id="KW-0378">Hydrolase</keyword>
<dbReference type="PROSITE" id="PS50240">
    <property type="entry name" value="TRYPSIN_DOM"/>
    <property type="match status" value="1"/>
</dbReference>
<dbReference type="Proteomes" id="UP000502823">
    <property type="component" value="Unassembled WGS sequence"/>
</dbReference>
<evidence type="ECO:0000256" key="4">
    <source>
        <dbReference type="ARBA" id="ARBA00022825"/>
    </source>
</evidence>
<dbReference type="InterPro" id="IPR050430">
    <property type="entry name" value="Peptidase_S1"/>
</dbReference>
<proteinExistence type="predicted"/>
<dbReference type="FunFam" id="2.40.10.10:FF:000036">
    <property type="entry name" value="Trypsin beta"/>
    <property type="match status" value="1"/>
</dbReference>
<organism evidence="7 8">
    <name type="scientific">Coptotermes formosanus</name>
    <name type="common">Formosan subterranean termite</name>
    <dbReference type="NCBI Taxonomy" id="36987"/>
    <lineage>
        <taxon>Eukaryota</taxon>
        <taxon>Metazoa</taxon>
        <taxon>Ecdysozoa</taxon>
        <taxon>Arthropoda</taxon>
        <taxon>Hexapoda</taxon>
        <taxon>Insecta</taxon>
        <taxon>Pterygota</taxon>
        <taxon>Neoptera</taxon>
        <taxon>Polyneoptera</taxon>
        <taxon>Dictyoptera</taxon>
        <taxon>Blattodea</taxon>
        <taxon>Blattoidea</taxon>
        <taxon>Termitoidae</taxon>
        <taxon>Rhinotermitidae</taxon>
        <taxon>Coptotermes</taxon>
    </lineage>
</organism>
<dbReference type="InterPro" id="IPR043504">
    <property type="entry name" value="Peptidase_S1_PA_chymotrypsin"/>
</dbReference>
<evidence type="ECO:0000256" key="5">
    <source>
        <dbReference type="ARBA" id="ARBA00023157"/>
    </source>
</evidence>
<keyword evidence="4" id="KW-0720">Serine protease</keyword>
<comment type="subcellular location">
    <subcellularLocation>
        <location evidence="1">Secreted</location>
        <location evidence="1">Extracellular space</location>
    </subcellularLocation>
</comment>
<dbReference type="OrthoDB" id="10059102at2759"/>
<feature type="domain" description="Peptidase S1" evidence="6">
    <location>
        <begin position="1"/>
        <end position="138"/>
    </location>
</feature>
<comment type="caution">
    <text evidence="7">The sequence shown here is derived from an EMBL/GenBank/DDBJ whole genome shotgun (WGS) entry which is preliminary data.</text>
</comment>
<dbReference type="InterPro" id="IPR009003">
    <property type="entry name" value="Peptidase_S1_PA"/>
</dbReference>
<accession>A0A6L2PG53</accession>
<dbReference type="PANTHER" id="PTHR24276">
    <property type="entry name" value="POLYSERASE-RELATED"/>
    <property type="match status" value="1"/>
</dbReference>
<keyword evidence="8" id="KW-1185">Reference proteome</keyword>
<dbReference type="InParanoid" id="A0A6L2PG53"/>
<dbReference type="AlphaFoldDB" id="A0A6L2PG53"/>
<dbReference type="FunCoup" id="A0A6L2PG53">
    <property type="interactions" value="13"/>
</dbReference>
<name>A0A6L2PG53_COPFO</name>
<evidence type="ECO:0000259" key="6">
    <source>
        <dbReference type="PROSITE" id="PS50240"/>
    </source>
</evidence>
<evidence type="ECO:0000256" key="1">
    <source>
        <dbReference type="ARBA" id="ARBA00004239"/>
    </source>
</evidence>
<dbReference type="GO" id="GO:0004252">
    <property type="term" value="F:serine-type endopeptidase activity"/>
    <property type="evidence" value="ECO:0007669"/>
    <property type="project" value="InterPro"/>
</dbReference>
<evidence type="ECO:0000256" key="3">
    <source>
        <dbReference type="ARBA" id="ARBA00022801"/>
    </source>
</evidence>
<dbReference type="InterPro" id="IPR033116">
    <property type="entry name" value="TRYPSIN_SER"/>
</dbReference>
<evidence type="ECO:0000256" key="2">
    <source>
        <dbReference type="ARBA" id="ARBA00022670"/>
    </source>
</evidence>
<reference evidence="8" key="1">
    <citation type="submission" date="2020-01" db="EMBL/GenBank/DDBJ databases">
        <title>Draft genome sequence of the Termite Coptotermes fromosanus.</title>
        <authorList>
            <person name="Itakura S."/>
            <person name="Yosikawa Y."/>
            <person name="Umezawa K."/>
        </authorList>
    </citation>
    <scope>NUCLEOTIDE SEQUENCE [LARGE SCALE GENOMIC DNA]</scope>
</reference>
<dbReference type="PANTHER" id="PTHR24276:SF96">
    <property type="entry name" value="PEPTIDASE S1 DOMAIN-CONTAINING PROTEIN"/>
    <property type="match status" value="1"/>
</dbReference>
<dbReference type="Gene3D" id="2.40.10.10">
    <property type="entry name" value="Trypsin-like serine proteases"/>
    <property type="match status" value="1"/>
</dbReference>
<dbReference type="GO" id="GO:0006508">
    <property type="term" value="P:proteolysis"/>
    <property type="evidence" value="ECO:0007669"/>
    <property type="project" value="UniProtKB-KW"/>
</dbReference>
<dbReference type="InterPro" id="IPR001254">
    <property type="entry name" value="Trypsin_dom"/>
</dbReference>
<keyword evidence="2" id="KW-0645">Protease</keyword>
<dbReference type="SMART" id="SM00020">
    <property type="entry name" value="Tryp_SPc"/>
    <property type="match status" value="1"/>
</dbReference>
<protein>
    <recommendedName>
        <fullName evidence="6">Peptidase S1 domain-containing protein</fullName>
    </recommendedName>
</protein>